<reference evidence="1 2" key="1">
    <citation type="submission" date="2019-06" db="EMBL/GenBank/DDBJ databases">
        <title>Genomic Encyclopedia of Type Strains, Phase IV (KMG-V): Genome sequencing to study the core and pangenomes of soil and plant-associated prokaryotes.</title>
        <authorList>
            <person name="Whitman W."/>
        </authorList>
    </citation>
    <scope>NUCLEOTIDE SEQUENCE [LARGE SCALE GENOMIC DNA]</scope>
    <source>
        <strain evidence="1 2">BR 510</strain>
    </source>
</reference>
<dbReference type="Pfam" id="PF20012">
    <property type="entry name" value="GAP1-N1"/>
    <property type="match status" value="1"/>
</dbReference>
<evidence type="ECO:0000313" key="2">
    <source>
        <dbReference type="Proteomes" id="UP000319949"/>
    </source>
</evidence>
<protein>
    <submittedName>
        <fullName evidence="1">Uncharacterized protein</fullName>
    </submittedName>
</protein>
<name>A0A560D6A4_9BRAD</name>
<keyword evidence="2" id="KW-1185">Reference proteome</keyword>
<dbReference type="EMBL" id="VITK01000010">
    <property type="protein sequence ID" value="TWA92613.1"/>
    <property type="molecule type" value="Genomic_DNA"/>
</dbReference>
<organism evidence="1 2">
    <name type="scientific">Bradyrhizobium stylosanthis</name>
    <dbReference type="NCBI Taxonomy" id="1803665"/>
    <lineage>
        <taxon>Bacteria</taxon>
        <taxon>Pseudomonadati</taxon>
        <taxon>Pseudomonadota</taxon>
        <taxon>Alphaproteobacteria</taxon>
        <taxon>Hyphomicrobiales</taxon>
        <taxon>Nitrobacteraceae</taxon>
        <taxon>Bradyrhizobium</taxon>
    </lineage>
</organism>
<accession>A0A560D6A4</accession>
<evidence type="ECO:0000313" key="1">
    <source>
        <dbReference type="EMBL" id="TWA92613.1"/>
    </source>
</evidence>
<dbReference type="AlphaFoldDB" id="A0A560D6A4"/>
<proteinExistence type="predicted"/>
<gene>
    <name evidence="1" type="ORF">FBZ96_11083</name>
</gene>
<dbReference type="Proteomes" id="UP000319949">
    <property type="component" value="Unassembled WGS sequence"/>
</dbReference>
<sequence length="657" mass="73579">MLKIDNCLFGYEDGHRLLASSLKLDGESASQLTLLSDLAPGARFGSSSGYWTGFPFPKLDRYALMRTWPAPEMPRPGCVWTHALLIETSLFEDLADLSLLRELARRPQRLDGLAFYEQSIYLPADTLAERRDYLSVPAGRAVLAIFNNLYGSDEGAIPIERPGDLEDEVFAIWSQQWPRLRRNFRFQTAAADEVGAARSPFDLRLQWPPSVSAAPPSLYQEEVPPWLSVAVSDLSSPPHELRRFLWQFGKDVKKQRGSFRPLCEIFAASLKLSGYQSGPDLVRSISSWFAAKDDAPTLKQSLVDGEVLPRCQLDVLTFLLTQDHGRAFPLPSTGGISRLANFWPEEADKMLDLAEYAISEDSDLALSITGIVLGLIPASNFWAVTKNFPKVQQRMIQGRPDLLDSDEILDLDFVSLTNFIEISPVDHPVGAGLVKRLLHRANAEVAEKVLQHFPTFAVNELISEANQSDSRALRRWFEVLTRRPSLVLSAQVMEGIERTSTLYLLGDDLGWLSPAVVQAGTEPWVAALTNAKNDLSRDDGDILGSFLISLAIQPGGRGVQQIFEKYFDRIHDRILQSYLPWKANDLLLPRLPNVGWRRNWDTGFRLRLATAYAYIQNQLDPLSFASLTSDGKTRHLLAEAARELDGGWRYANSIELL</sequence>
<comment type="caution">
    <text evidence="1">The sequence shown here is derived from an EMBL/GenBank/DDBJ whole genome shotgun (WGS) entry which is preliminary data.</text>
</comment>